<dbReference type="BioCyc" id="LDEL390333:LDB_RS05095-MONOMER"/>
<evidence type="ECO:0000313" key="1">
    <source>
        <dbReference type="EMBL" id="CAI97988.1"/>
    </source>
</evidence>
<evidence type="ECO:0000313" key="2">
    <source>
        <dbReference type="Proteomes" id="UP000001259"/>
    </source>
</evidence>
<organism evidence="1 2">
    <name type="scientific">Lactobacillus delbrueckii subsp. bulgaricus (strain ATCC 11842 / DSM 20081 / BCRC 10696 / JCM 1002 / NBRC 13953 / NCIMB 11778 / NCTC 12712 / WDCM 00102 / Lb 14)</name>
    <dbReference type="NCBI Taxonomy" id="390333"/>
    <lineage>
        <taxon>Bacteria</taxon>
        <taxon>Bacillati</taxon>
        <taxon>Bacillota</taxon>
        <taxon>Bacilli</taxon>
        <taxon>Lactobacillales</taxon>
        <taxon>Lactobacillaceae</taxon>
        <taxon>Lactobacillus</taxon>
    </lineage>
</organism>
<accession>Q1GA03</accession>
<proteinExistence type="predicted"/>
<dbReference type="AlphaFoldDB" id="Q1GA03"/>
<dbReference type="EMBL" id="CR954253">
    <property type="protein sequence ID" value="CAI97988.1"/>
    <property type="molecule type" value="Genomic_DNA"/>
</dbReference>
<dbReference type="HOGENOM" id="CLU_139059_0_0_9"/>
<dbReference type="RefSeq" id="WP_011543935.1">
    <property type="nucleotide sequence ID" value="NC_008054.1"/>
</dbReference>
<sequence>MIKGNFRTRKSNASRIRRTYKTYFAFNFSFLTRDKRYNLDKNNNSIDKNVQAKLLEKIEKLSIEEISVVLGWAKEQGLEQLPNNVVSLSINPFFSSSGRLEEYGDVYWVFRLNDKGRVIGKINRNIFYILAIDTKFNLYKH</sequence>
<gene>
    <name evidence="1" type="ordered locus">Ldb1186</name>
</gene>
<name>Q1GA03_LACDA</name>
<dbReference type="eggNOG" id="ENOG5030BNJ">
    <property type="taxonomic scope" value="Bacteria"/>
</dbReference>
<protein>
    <submittedName>
        <fullName evidence="1">Uncharacterized protein</fullName>
    </submittedName>
</protein>
<keyword evidence="2" id="KW-1185">Reference proteome</keyword>
<dbReference type="KEGG" id="ldb:Ldb1186"/>
<dbReference type="STRING" id="390333.Ldb1186"/>
<reference evidence="1 2" key="1">
    <citation type="journal article" date="2006" name="Proc. Natl. Acad. Sci. U.S.A.">
        <title>The complete genome sequence of Lactobacillus bulgaricus reveals extensive and ongoing reductive evolution.</title>
        <authorList>
            <person name="van de Guchte M."/>
            <person name="Penaud S."/>
            <person name="Grimaldi C."/>
            <person name="Barbe V."/>
            <person name="Bryson K."/>
            <person name="Nicolas P."/>
            <person name="Robert C."/>
            <person name="Oztas S."/>
            <person name="Mangenot S."/>
            <person name="Couloux A."/>
            <person name="Loux V."/>
            <person name="Dervyn R."/>
            <person name="Bossy R."/>
            <person name="Bolotin A."/>
            <person name="Batto J.-M."/>
            <person name="Walunas T."/>
            <person name="Gibrat J.-F."/>
            <person name="Bessieres P."/>
            <person name="Weissenbach J."/>
            <person name="Ehrlich S.D."/>
            <person name="Maguin E."/>
        </authorList>
    </citation>
    <scope>NUCLEOTIDE SEQUENCE [LARGE SCALE GENOMIC DNA]</scope>
    <source>
        <strain evidence="2">ATCC 11842 / DSM 20081 / BCRC 10696 / JCM 1002 / NBRC 13953 / NCIMB 11778 / NCTC 12712 / WDCM 00102 / Lb 14</strain>
    </source>
</reference>
<dbReference type="Proteomes" id="UP000001259">
    <property type="component" value="Chromosome"/>
</dbReference>